<sequence>MSRKGGHRHLIYLIDGTWLWAGSDRSLDRYSNIYRLNLLLEQEAKDGKAQIVYYSRGLGSISGMDKYRSGGFSYGIDANIADIYLNICSNYEPGDKIYLFGFSRGAVVARALTGLLSLGILDAKHINLFEHVWRDFTGKDDVSFLGAPEETSAHRNIGEYKSKCSDVEPSIEFVGAFDTVSGGYGLAEVAQVLRLGQRRLLPNVKNAVHIMAIDETRKFFRPTLWAGRQVSQEIKRNKTSAHFEQIWMPGVHSDVGGAYADRYLGDLSLLTMIDRLIAKTDLSFDKNSYHKIHGTLSVPYMGDFIRIHNERTKYWKYLSRKNDYRQVDENIEQSLHPFCGKLNGSVVLYKNERSNHIYKLPSNFTNLPYAKEWLSGEFLSLIN</sequence>
<keyword evidence="3" id="KW-1185">Reference proteome</keyword>
<dbReference type="RefSeq" id="WP_192214840.1">
    <property type="nucleotide sequence ID" value="NZ_BPQF01000016.1"/>
</dbReference>
<gene>
    <name evidence="2" type="ORF">OICFNHDK_3295</name>
</gene>
<dbReference type="Proteomes" id="UP001055307">
    <property type="component" value="Unassembled WGS sequence"/>
</dbReference>
<evidence type="ECO:0000313" key="2">
    <source>
        <dbReference type="EMBL" id="GJD40819.1"/>
    </source>
</evidence>
<feature type="domain" description="T6SS Phospholipase effector Tle1-like catalytic" evidence="1">
    <location>
        <begin position="8"/>
        <end position="274"/>
    </location>
</feature>
<reference evidence="2" key="1">
    <citation type="journal article" date="2016" name="Front. Microbiol.">
        <title>Genome Sequence of the Piezophilic, Mesophilic Sulfate-Reducing Bacterium Desulfovibrio indicus J2T.</title>
        <authorList>
            <person name="Cao J."/>
            <person name="Maignien L."/>
            <person name="Shao Z."/>
            <person name="Alain K."/>
            <person name="Jebbar M."/>
        </authorList>
    </citation>
    <scope>NUCLEOTIDE SEQUENCE</scope>
    <source>
        <strain evidence="2">DSM 21893</strain>
    </source>
</reference>
<protein>
    <recommendedName>
        <fullName evidence="1">T6SS Phospholipase effector Tle1-like catalytic domain-containing protein</fullName>
    </recommendedName>
</protein>
<evidence type="ECO:0000313" key="3">
    <source>
        <dbReference type="Proteomes" id="UP001055307"/>
    </source>
</evidence>
<dbReference type="PANTHER" id="PTHR33840:SF1">
    <property type="entry name" value="TLE1 PHOSPHOLIPASE DOMAIN-CONTAINING PROTEIN"/>
    <property type="match status" value="1"/>
</dbReference>
<dbReference type="Pfam" id="PF09994">
    <property type="entry name" value="T6SS_Tle1-like_cat"/>
    <property type="match status" value="1"/>
</dbReference>
<dbReference type="InterPro" id="IPR018712">
    <property type="entry name" value="Tle1-like_cat"/>
</dbReference>
<evidence type="ECO:0000259" key="1">
    <source>
        <dbReference type="Pfam" id="PF09994"/>
    </source>
</evidence>
<dbReference type="AlphaFoldDB" id="A0AAV4Z9N8"/>
<comment type="caution">
    <text evidence="2">The sequence shown here is derived from an EMBL/GenBank/DDBJ whole genome shotgun (WGS) entry which is preliminary data.</text>
</comment>
<organism evidence="2 3">
    <name type="scientific">Methylobacterium bullatum</name>
    <dbReference type="NCBI Taxonomy" id="570505"/>
    <lineage>
        <taxon>Bacteria</taxon>
        <taxon>Pseudomonadati</taxon>
        <taxon>Pseudomonadota</taxon>
        <taxon>Alphaproteobacteria</taxon>
        <taxon>Hyphomicrobiales</taxon>
        <taxon>Methylobacteriaceae</taxon>
        <taxon>Methylobacterium</taxon>
    </lineage>
</organism>
<dbReference type="PANTHER" id="PTHR33840">
    <property type="match status" value="1"/>
</dbReference>
<dbReference type="EMBL" id="BPQF01000016">
    <property type="protein sequence ID" value="GJD40819.1"/>
    <property type="molecule type" value="Genomic_DNA"/>
</dbReference>
<accession>A0AAV4Z9N8</accession>
<name>A0AAV4Z9N8_9HYPH</name>
<reference evidence="2" key="2">
    <citation type="submission" date="2021-08" db="EMBL/GenBank/DDBJ databases">
        <authorList>
            <person name="Tani A."/>
            <person name="Ola A."/>
            <person name="Ogura Y."/>
            <person name="Katsura K."/>
            <person name="Hayashi T."/>
        </authorList>
    </citation>
    <scope>NUCLEOTIDE SEQUENCE</scope>
    <source>
        <strain evidence="2">DSM 21893</strain>
    </source>
</reference>
<proteinExistence type="predicted"/>